<dbReference type="InterPro" id="IPR044855">
    <property type="entry name" value="CoA-Trfase_III_dom3_sf"/>
</dbReference>
<keyword evidence="3" id="KW-1185">Reference proteome</keyword>
<comment type="caution">
    <text evidence="2">The sequence shown here is derived from an EMBL/GenBank/DDBJ whole genome shotgun (WGS) entry which is preliminary data.</text>
</comment>
<dbReference type="InterPro" id="IPR023606">
    <property type="entry name" value="CoA-Trfase_III_dom_1_sf"/>
</dbReference>
<dbReference type="AlphaFoldDB" id="A0AAW5R444"/>
<dbReference type="Proteomes" id="UP001320898">
    <property type="component" value="Unassembled WGS sequence"/>
</dbReference>
<dbReference type="RefSeq" id="WP_261618292.1">
    <property type="nucleotide sequence ID" value="NZ_JALIDZ010000014.1"/>
</dbReference>
<organism evidence="2 3">
    <name type="scientific">Microbaculum marinisediminis</name>
    <dbReference type="NCBI Taxonomy" id="2931392"/>
    <lineage>
        <taxon>Bacteria</taxon>
        <taxon>Pseudomonadati</taxon>
        <taxon>Pseudomonadota</taxon>
        <taxon>Alphaproteobacteria</taxon>
        <taxon>Hyphomicrobiales</taxon>
        <taxon>Tepidamorphaceae</taxon>
        <taxon>Microbaculum</taxon>
    </lineage>
</organism>
<gene>
    <name evidence="2" type="ORF">MUB46_22840</name>
</gene>
<dbReference type="GO" id="GO:0008410">
    <property type="term" value="F:CoA-transferase activity"/>
    <property type="evidence" value="ECO:0007669"/>
    <property type="project" value="TreeGrafter"/>
</dbReference>
<dbReference type="InterPro" id="IPR003673">
    <property type="entry name" value="CoA-Trfase_fam_III"/>
</dbReference>
<evidence type="ECO:0000313" key="2">
    <source>
        <dbReference type="EMBL" id="MCT8974703.1"/>
    </source>
</evidence>
<dbReference type="InterPro" id="IPR050483">
    <property type="entry name" value="CoA-transferase_III_domain"/>
</dbReference>
<protein>
    <submittedName>
        <fullName evidence="2">CoA transferase</fullName>
    </submittedName>
</protein>
<accession>A0AAW5R444</accession>
<dbReference type="Gene3D" id="3.30.1540.10">
    <property type="entry name" value="formyl-coa transferase, domain 3"/>
    <property type="match status" value="1"/>
</dbReference>
<proteinExistence type="predicted"/>
<dbReference type="SUPFAM" id="SSF89796">
    <property type="entry name" value="CoA-transferase family III (CaiB/BaiF)"/>
    <property type="match status" value="1"/>
</dbReference>
<dbReference type="Gene3D" id="3.40.50.10540">
    <property type="entry name" value="Crotonobetainyl-coa:carnitine coa-transferase, domain 1"/>
    <property type="match status" value="1"/>
</dbReference>
<name>A0AAW5R444_9HYPH</name>
<dbReference type="PANTHER" id="PTHR48207:SF3">
    <property type="entry name" value="SUCCINATE--HYDROXYMETHYLGLUTARATE COA-TRANSFERASE"/>
    <property type="match status" value="1"/>
</dbReference>
<evidence type="ECO:0000256" key="1">
    <source>
        <dbReference type="ARBA" id="ARBA00022679"/>
    </source>
</evidence>
<reference evidence="2 3" key="1">
    <citation type="submission" date="2022-04" db="EMBL/GenBank/DDBJ databases">
        <authorList>
            <person name="Ye Y.-Q."/>
            <person name="Du Z.-J."/>
        </authorList>
    </citation>
    <scope>NUCLEOTIDE SEQUENCE [LARGE SCALE GENOMIC DNA]</scope>
    <source>
        <strain evidence="2 3">A6E488</strain>
    </source>
</reference>
<dbReference type="EMBL" id="JALIDZ010000014">
    <property type="protein sequence ID" value="MCT8974703.1"/>
    <property type="molecule type" value="Genomic_DNA"/>
</dbReference>
<sequence length="397" mass="43489">MDRPFRPLDGVRVVEMSHMIMGPSCGLFLAFLGAEVIKVEPPGGDKTRDLGGMGAAFFPLANRGKKSVQLDLTSERGRDALHRLLDTADVFVENFRDASLSARGADLDALHRRYPRLIVASHKGFLHGPYQNRTAMDEVVQMMTGLAYMTGPSGRPLRVGSSANDIMAGLFGTVAVLGALMERDKTGEGRHVRIGLFENCLVLVAQHMIQYELEGRNPPPMPEREFSWPVYDIFETADGRQMFVGAVTEGHWHALCDLLGLDDLRSDERLQTRMDRINARDWTLPRIAAALAERTSEELAKAFEPLGIPYSPIARPCDMYEDPHVMRPGGLVASKLPDGRHFRAPSLPFEVDGEMFDNGGDVPRIGQDTAAVLGALGLDEVEIAAARGAGEKERAGA</sequence>
<evidence type="ECO:0000313" key="3">
    <source>
        <dbReference type="Proteomes" id="UP001320898"/>
    </source>
</evidence>
<keyword evidence="1 2" id="KW-0808">Transferase</keyword>
<dbReference type="PANTHER" id="PTHR48207">
    <property type="entry name" value="SUCCINATE--HYDROXYMETHYLGLUTARATE COA-TRANSFERASE"/>
    <property type="match status" value="1"/>
</dbReference>
<dbReference type="Pfam" id="PF02515">
    <property type="entry name" value="CoA_transf_3"/>
    <property type="match status" value="1"/>
</dbReference>